<accession>A0A1G6MNL3</accession>
<dbReference type="InterPro" id="IPR018958">
    <property type="entry name" value="Knr4/Smi1-like_dom"/>
</dbReference>
<sequence>MPFPIDEKYILQTEHQLGLIFPPCFKAKMIQTNGGEVIADDDLWQLFPFFDQADKKRIKRTCNHITVETKQAQKWHGFPTDAIAIASNGSGDLLIFKKLENVQSNMQTNEQQLDDTVYRWSHETAELKVVAQHFDQLK</sequence>
<name>A0A1G6MNL3_9GAMM</name>
<dbReference type="RefSeq" id="WP_092620627.1">
    <property type="nucleotide sequence ID" value="NZ_FMYK01000007.1"/>
</dbReference>
<gene>
    <name evidence="2" type="ORF">SAMN05421749_10770</name>
</gene>
<keyword evidence="3" id="KW-1185">Reference proteome</keyword>
<reference evidence="3" key="1">
    <citation type="submission" date="2016-09" db="EMBL/GenBank/DDBJ databases">
        <authorList>
            <person name="Varghese N."/>
            <person name="Submissions S."/>
        </authorList>
    </citation>
    <scope>NUCLEOTIDE SEQUENCE [LARGE SCALE GENOMIC DNA]</scope>
    <source>
        <strain evidence="3">ANC 3699</strain>
    </source>
</reference>
<evidence type="ECO:0000313" key="2">
    <source>
        <dbReference type="EMBL" id="SDC56834.1"/>
    </source>
</evidence>
<evidence type="ECO:0000259" key="1">
    <source>
        <dbReference type="Pfam" id="PF09346"/>
    </source>
</evidence>
<feature type="domain" description="Knr4/Smi1-like" evidence="1">
    <location>
        <begin position="4"/>
        <end position="136"/>
    </location>
</feature>
<dbReference type="Gene3D" id="3.40.1580.10">
    <property type="entry name" value="SMI1/KNR4-like"/>
    <property type="match status" value="1"/>
</dbReference>
<dbReference type="Pfam" id="PF09346">
    <property type="entry name" value="SMI1_KNR4"/>
    <property type="match status" value="1"/>
</dbReference>
<dbReference type="Proteomes" id="UP000242317">
    <property type="component" value="Unassembled WGS sequence"/>
</dbReference>
<proteinExistence type="predicted"/>
<dbReference type="AlphaFoldDB" id="A0A1G6MNL3"/>
<dbReference type="SUPFAM" id="SSF160631">
    <property type="entry name" value="SMI1/KNR4-like"/>
    <property type="match status" value="1"/>
</dbReference>
<dbReference type="EMBL" id="FMYK01000007">
    <property type="protein sequence ID" value="SDC56834.1"/>
    <property type="molecule type" value="Genomic_DNA"/>
</dbReference>
<dbReference type="InterPro" id="IPR037883">
    <property type="entry name" value="Knr4/Smi1-like_sf"/>
</dbReference>
<organism evidence="2 3">
    <name type="scientific">Acinetobacter marinus</name>
    <dbReference type="NCBI Taxonomy" id="281375"/>
    <lineage>
        <taxon>Bacteria</taxon>
        <taxon>Pseudomonadati</taxon>
        <taxon>Pseudomonadota</taxon>
        <taxon>Gammaproteobacteria</taxon>
        <taxon>Moraxellales</taxon>
        <taxon>Moraxellaceae</taxon>
        <taxon>Acinetobacter</taxon>
    </lineage>
</organism>
<protein>
    <submittedName>
        <fullName evidence="2">SMI1 / KNR4 family (SUKH-1)</fullName>
    </submittedName>
</protein>
<evidence type="ECO:0000313" key="3">
    <source>
        <dbReference type="Proteomes" id="UP000242317"/>
    </source>
</evidence>
<dbReference type="OrthoDB" id="1353528at2"/>